<keyword evidence="2" id="KW-0762">Sugar transport</keyword>
<gene>
    <name evidence="2" type="ORF">H8707_11935</name>
</gene>
<dbReference type="CDD" id="cd00211">
    <property type="entry name" value="PTS_IIA_fru"/>
    <property type="match status" value="1"/>
</dbReference>
<dbReference type="SUPFAM" id="SSF55804">
    <property type="entry name" value="Phoshotransferase/anion transport protein"/>
    <property type="match status" value="1"/>
</dbReference>
<reference evidence="2" key="1">
    <citation type="submission" date="2020-08" db="EMBL/GenBank/DDBJ databases">
        <title>Genome public.</title>
        <authorList>
            <person name="Liu C."/>
            <person name="Sun Q."/>
        </authorList>
    </citation>
    <scope>NUCLEOTIDE SEQUENCE</scope>
    <source>
        <strain evidence="2">BX21</strain>
    </source>
</reference>
<dbReference type="InterPro" id="IPR002178">
    <property type="entry name" value="PTS_EIIA_type-2_dom"/>
</dbReference>
<dbReference type="EMBL" id="JACRTG010000029">
    <property type="protein sequence ID" value="MBC8588925.1"/>
    <property type="molecule type" value="Genomic_DNA"/>
</dbReference>
<evidence type="ECO:0000259" key="1">
    <source>
        <dbReference type="PROSITE" id="PS51094"/>
    </source>
</evidence>
<dbReference type="Gene3D" id="3.40.930.10">
    <property type="entry name" value="Mannitol-specific EII, Chain A"/>
    <property type="match status" value="1"/>
</dbReference>
<dbReference type="PANTHER" id="PTHR47738:SF3">
    <property type="entry name" value="PHOSPHOTRANSFERASE SYSTEM MANNITOL_FRUCTOSE-SPECIFIC IIA DOMAIN CONTAINING PROTEIN"/>
    <property type="match status" value="1"/>
</dbReference>
<dbReference type="PANTHER" id="PTHR47738">
    <property type="entry name" value="PTS SYSTEM FRUCTOSE-LIKE EIIA COMPONENT-RELATED"/>
    <property type="match status" value="1"/>
</dbReference>
<proteinExistence type="predicted"/>
<name>A0A926EZ50_9FIRM</name>
<sequence>MENNVYVIEREASDWEEAILITSCLLYKNGCVKENFAEKCIEREKVFPTGLPSKVPVAIPHTDGSYVIKPAVCMLRLTNPVLFKNMEDPEKEIAVDYVFNIAIKSSEDQLKMLSVISNIFQDDEFLNSPKDTPIEVLKEKFLNKWRE</sequence>
<keyword evidence="2" id="KW-0813">Transport</keyword>
<keyword evidence="3" id="KW-1185">Reference proteome</keyword>
<dbReference type="Pfam" id="PF00359">
    <property type="entry name" value="PTS_EIIA_2"/>
    <property type="match status" value="1"/>
</dbReference>
<organism evidence="2 3">
    <name type="scientific">Paratissierella segnis</name>
    <dbReference type="NCBI Taxonomy" id="2763679"/>
    <lineage>
        <taxon>Bacteria</taxon>
        <taxon>Bacillati</taxon>
        <taxon>Bacillota</taxon>
        <taxon>Tissierellia</taxon>
        <taxon>Tissierellales</taxon>
        <taxon>Tissierellaceae</taxon>
        <taxon>Paratissierella</taxon>
    </lineage>
</organism>
<dbReference type="RefSeq" id="WP_262430380.1">
    <property type="nucleotide sequence ID" value="NZ_JACRTG010000029.1"/>
</dbReference>
<evidence type="ECO:0000313" key="2">
    <source>
        <dbReference type="EMBL" id="MBC8588925.1"/>
    </source>
</evidence>
<dbReference type="PROSITE" id="PS51094">
    <property type="entry name" value="PTS_EIIA_TYPE_2"/>
    <property type="match status" value="1"/>
</dbReference>
<dbReference type="InterPro" id="IPR016152">
    <property type="entry name" value="PTrfase/Anion_transptr"/>
</dbReference>
<dbReference type="AlphaFoldDB" id="A0A926EZ50"/>
<dbReference type="Proteomes" id="UP000601171">
    <property type="component" value="Unassembled WGS sequence"/>
</dbReference>
<accession>A0A926EZ50</accession>
<protein>
    <submittedName>
        <fullName evidence="2">PTS sugar transporter subunit IIA</fullName>
    </submittedName>
</protein>
<evidence type="ECO:0000313" key="3">
    <source>
        <dbReference type="Proteomes" id="UP000601171"/>
    </source>
</evidence>
<comment type="caution">
    <text evidence="2">The sequence shown here is derived from an EMBL/GenBank/DDBJ whole genome shotgun (WGS) entry which is preliminary data.</text>
</comment>
<dbReference type="InterPro" id="IPR051541">
    <property type="entry name" value="PTS_SugarTrans_NitroReg"/>
</dbReference>
<feature type="domain" description="PTS EIIA type-2" evidence="1">
    <location>
        <begin position="1"/>
        <end position="145"/>
    </location>
</feature>